<dbReference type="GO" id="GO:0005737">
    <property type="term" value="C:cytoplasm"/>
    <property type="evidence" value="ECO:0007669"/>
    <property type="project" value="UniProtKB-SubCell"/>
</dbReference>
<dbReference type="PANTHER" id="PTHR36438:SF1">
    <property type="entry name" value="IRON-SULFUR CLUSTER REPAIR PROTEIN YTFE"/>
    <property type="match status" value="1"/>
</dbReference>
<dbReference type="InterPro" id="IPR012312">
    <property type="entry name" value="Hemerythrin-like"/>
</dbReference>
<evidence type="ECO:0000256" key="3">
    <source>
        <dbReference type="ARBA" id="ARBA00022723"/>
    </source>
</evidence>
<comment type="subcellular location">
    <subcellularLocation>
        <location evidence="1">Cytoplasm</location>
    </subcellularLocation>
</comment>
<accession>A0A375YYA9</accession>
<gene>
    <name evidence="6" type="ORF">MSP7336_02093</name>
</gene>
<feature type="domain" description="Hemerythrin-like" evidence="5">
    <location>
        <begin position="78"/>
        <end position="221"/>
    </location>
</feature>
<evidence type="ECO:0000313" key="7">
    <source>
        <dbReference type="Proteomes" id="UP000252015"/>
    </source>
</evidence>
<keyword evidence="7" id="KW-1185">Reference proteome</keyword>
<keyword evidence="4" id="KW-0408">Iron</keyword>
<organism evidence="6 7">
    <name type="scientific">Mycobacterium shimoidei</name>
    <dbReference type="NCBI Taxonomy" id="29313"/>
    <lineage>
        <taxon>Bacteria</taxon>
        <taxon>Bacillati</taxon>
        <taxon>Actinomycetota</taxon>
        <taxon>Actinomycetes</taxon>
        <taxon>Mycobacteriales</taxon>
        <taxon>Mycobacteriaceae</taxon>
        <taxon>Mycobacterium</taxon>
    </lineage>
</organism>
<dbReference type="Gene3D" id="1.10.3910.10">
    <property type="entry name" value="SP0561-like"/>
    <property type="match status" value="1"/>
</dbReference>
<dbReference type="RefSeq" id="WP_113963653.1">
    <property type="nucleotide sequence ID" value="NZ_UEGW01000001.1"/>
</dbReference>
<evidence type="ECO:0000259" key="5">
    <source>
        <dbReference type="Pfam" id="PF01814"/>
    </source>
</evidence>
<evidence type="ECO:0000313" key="6">
    <source>
        <dbReference type="EMBL" id="SRX93849.1"/>
    </source>
</evidence>
<dbReference type="EMBL" id="UEGW01000001">
    <property type="protein sequence ID" value="SRX93849.1"/>
    <property type="molecule type" value="Genomic_DNA"/>
</dbReference>
<keyword evidence="2" id="KW-0963">Cytoplasm</keyword>
<dbReference type="AlphaFoldDB" id="A0A375YYA9"/>
<dbReference type="Pfam" id="PF04405">
    <property type="entry name" value="ScdA_N"/>
    <property type="match status" value="1"/>
</dbReference>
<evidence type="ECO:0000256" key="1">
    <source>
        <dbReference type="ARBA" id="ARBA00004496"/>
    </source>
</evidence>
<dbReference type="NCBIfam" id="TIGR03652">
    <property type="entry name" value="FeS_repair_RIC"/>
    <property type="match status" value="1"/>
</dbReference>
<sequence>MASYTSDTILGDIVTADPSRARILERFGIDYCCNGQRPLGDACTAAQIDAGELLAALNAEEPGQRAGWADLDDPALIEHILTTHHRFLWEEFPRMSALVDKVARVHGPNHAELTRVREAFDELRHKVEPHLRNEETALFPEILARSGADGPISEELHAALDENMTQHDRAGQLLAELRQLTSGYAVPPDACPTYTAMLAGLEEIESDLHMHVHKENNVLFARMLANN</sequence>
<name>A0A375YYA9_MYCSH</name>
<reference evidence="6 7" key="1">
    <citation type="submission" date="2018-05" db="EMBL/GenBank/DDBJ databases">
        <authorList>
            <consortium name="IHU Genomes"/>
        </authorList>
    </citation>
    <scope>NUCLEOTIDE SEQUENCE [LARGE SCALE GENOMIC DNA]</scope>
    <source>
        <strain evidence="6 7">P7336</strain>
    </source>
</reference>
<dbReference type="Pfam" id="PF01814">
    <property type="entry name" value="Hemerythrin"/>
    <property type="match status" value="1"/>
</dbReference>
<dbReference type="InterPro" id="IPR038062">
    <property type="entry name" value="ScdA-like_N_sf"/>
</dbReference>
<protein>
    <submittedName>
        <fullName evidence="6">Iron-sulfur cluster repair di-iron protein [Chthonomonas calidirosea T49]</fullName>
    </submittedName>
</protein>
<dbReference type="InterPro" id="IPR019903">
    <property type="entry name" value="RIC_family"/>
</dbReference>
<evidence type="ECO:0000256" key="2">
    <source>
        <dbReference type="ARBA" id="ARBA00022490"/>
    </source>
</evidence>
<dbReference type="Gene3D" id="1.20.120.520">
    <property type="entry name" value="nmb1532 protein domain like"/>
    <property type="match status" value="1"/>
</dbReference>
<proteinExistence type="predicted"/>
<dbReference type="GO" id="GO:0046872">
    <property type="term" value="F:metal ion binding"/>
    <property type="evidence" value="ECO:0007669"/>
    <property type="project" value="UniProtKB-KW"/>
</dbReference>
<dbReference type="Proteomes" id="UP000252015">
    <property type="component" value="Unassembled WGS sequence"/>
</dbReference>
<dbReference type="PANTHER" id="PTHR36438">
    <property type="entry name" value="IRON-SULFUR CLUSTER REPAIR PROTEIN YTFE"/>
    <property type="match status" value="1"/>
</dbReference>
<keyword evidence="3" id="KW-0479">Metal-binding</keyword>
<evidence type="ECO:0000256" key="4">
    <source>
        <dbReference type="ARBA" id="ARBA00023004"/>
    </source>
</evidence>